<name>A0ABT9YZW5_9BACI</name>
<dbReference type="RefSeq" id="WP_095297465.1">
    <property type="nucleotide sequence ID" value="NZ_CADEPK010000001.1"/>
</dbReference>
<dbReference type="EMBL" id="JAUSTZ010000003">
    <property type="protein sequence ID" value="MDQ0225482.1"/>
    <property type="molecule type" value="Genomic_DNA"/>
</dbReference>
<dbReference type="Proteomes" id="UP001232245">
    <property type="component" value="Unassembled WGS sequence"/>
</dbReference>
<organism evidence="1 2">
    <name type="scientific">Metabacillus niabensis</name>
    <dbReference type="NCBI Taxonomy" id="324854"/>
    <lineage>
        <taxon>Bacteria</taxon>
        <taxon>Bacillati</taxon>
        <taxon>Bacillota</taxon>
        <taxon>Bacilli</taxon>
        <taxon>Bacillales</taxon>
        <taxon>Bacillaceae</taxon>
        <taxon>Metabacillus</taxon>
    </lineage>
</organism>
<proteinExistence type="predicted"/>
<gene>
    <name evidence="1" type="ORF">J2S02_001826</name>
</gene>
<evidence type="ECO:0000313" key="2">
    <source>
        <dbReference type="Proteomes" id="UP001232245"/>
    </source>
</evidence>
<accession>A0ABT9YZW5</accession>
<dbReference type="InterPro" id="IPR058676">
    <property type="entry name" value="YuzK"/>
</dbReference>
<sequence length="73" mass="8768">MRKQTKGLIVIHSNQLDLHYTADMEKAMHHSHGMGYAEYALHHEKRISVEKNREEDYRKSQLIYAEVERKMKK</sequence>
<protein>
    <submittedName>
        <fullName evidence="1">Uncharacterized protein</fullName>
    </submittedName>
</protein>
<keyword evidence="2" id="KW-1185">Reference proteome</keyword>
<comment type="caution">
    <text evidence="1">The sequence shown here is derived from an EMBL/GenBank/DDBJ whole genome shotgun (WGS) entry which is preliminary data.</text>
</comment>
<dbReference type="Pfam" id="PF26149">
    <property type="entry name" value="YuzK"/>
    <property type="match status" value="1"/>
</dbReference>
<evidence type="ECO:0000313" key="1">
    <source>
        <dbReference type="EMBL" id="MDQ0225482.1"/>
    </source>
</evidence>
<reference evidence="1 2" key="1">
    <citation type="submission" date="2023-07" db="EMBL/GenBank/DDBJ databases">
        <title>Genomic Encyclopedia of Type Strains, Phase IV (KMG-IV): sequencing the most valuable type-strain genomes for metagenomic binning, comparative biology and taxonomic classification.</title>
        <authorList>
            <person name="Goeker M."/>
        </authorList>
    </citation>
    <scope>NUCLEOTIDE SEQUENCE [LARGE SCALE GENOMIC DNA]</scope>
    <source>
        <strain evidence="1 2">DSM 17723</strain>
    </source>
</reference>